<gene>
    <name evidence="1" type="ORF">SMTD_LOCUS14242</name>
</gene>
<reference evidence="1 2" key="1">
    <citation type="submission" date="2018-11" db="EMBL/GenBank/DDBJ databases">
        <authorList>
            <consortium name="Pathogen Informatics"/>
        </authorList>
    </citation>
    <scope>NUCLEOTIDE SEQUENCE [LARGE SCALE GENOMIC DNA]</scope>
    <source>
        <strain>Denwood</strain>
        <strain evidence="2">Zambia</strain>
    </source>
</reference>
<evidence type="ECO:0000313" key="1">
    <source>
        <dbReference type="EMBL" id="VDP65304.1"/>
    </source>
</evidence>
<evidence type="ECO:0000313" key="2">
    <source>
        <dbReference type="Proteomes" id="UP000269396"/>
    </source>
</evidence>
<sequence>MKNPSKVSLLVLDPESKAYFENNSINVSKFMVDIEKVYCPAVNPFTSGQKVNGHNELVSKTFCNLVFKKIIFSSFKTIFHY</sequence>
<keyword evidence="2" id="KW-1185">Reference proteome</keyword>
<dbReference type="AlphaFoldDB" id="A0A3P8G434"/>
<proteinExistence type="predicted"/>
<accession>A0A3P8G434</accession>
<organism evidence="1 2">
    <name type="scientific">Schistosoma mattheei</name>
    <dbReference type="NCBI Taxonomy" id="31246"/>
    <lineage>
        <taxon>Eukaryota</taxon>
        <taxon>Metazoa</taxon>
        <taxon>Spiralia</taxon>
        <taxon>Lophotrochozoa</taxon>
        <taxon>Platyhelminthes</taxon>
        <taxon>Trematoda</taxon>
        <taxon>Digenea</taxon>
        <taxon>Strigeidida</taxon>
        <taxon>Schistosomatoidea</taxon>
        <taxon>Schistosomatidae</taxon>
        <taxon>Schistosoma</taxon>
    </lineage>
</organism>
<name>A0A3P8G434_9TREM</name>
<dbReference type="EMBL" id="UZAL01034415">
    <property type="protein sequence ID" value="VDP65304.1"/>
    <property type="molecule type" value="Genomic_DNA"/>
</dbReference>
<dbReference type="Proteomes" id="UP000269396">
    <property type="component" value="Unassembled WGS sequence"/>
</dbReference>
<protein>
    <submittedName>
        <fullName evidence="1">Uncharacterized protein</fullName>
    </submittedName>
</protein>